<dbReference type="SUPFAM" id="SSF54593">
    <property type="entry name" value="Glyoxalase/Bleomycin resistance protein/Dihydroxybiphenyl dioxygenase"/>
    <property type="match status" value="1"/>
</dbReference>
<name>A0A165MEV8_EXIGL</name>
<evidence type="ECO:0000259" key="1">
    <source>
        <dbReference type="Pfam" id="PF13468"/>
    </source>
</evidence>
<dbReference type="EMBL" id="KV425912">
    <property type="protein sequence ID" value="KZV99168.1"/>
    <property type="molecule type" value="Genomic_DNA"/>
</dbReference>
<protein>
    <recommendedName>
        <fullName evidence="1">Glyoxalase-like domain-containing protein</fullName>
    </recommendedName>
</protein>
<feature type="domain" description="Glyoxalase-like" evidence="1">
    <location>
        <begin position="8"/>
        <end position="187"/>
    </location>
</feature>
<reference evidence="2 3" key="1">
    <citation type="journal article" date="2016" name="Mol. Biol. Evol.">
        <title>Comparative Genomics of Early-Diverging Mushroom-Forming Fungi Provides Insights into the Origins of Lignocellulose Decay Capabilities.</title>
        <authorList>
            <person name="Nagy L.G."/>
            <person name="Riley R."/>
            <person name="Tritt A."/>
            <person name="Adam C."/>
            <person name="Daum C."/>
            <person name="Floudas D."/>
            <person name="Sun H."/>
            <person name="Yadav J.S."/>
            <person name="Pangilinan J."/>
            <person name="Larsson K.H."/>
            <person name="Matsuura K."/>
            <person name="Barry K."/>
            <person name="Labutti K."/>
            <person name="Kuo R."/>
            <person name="Ohm R.A."/>
            <person name="Bhattacharya S.S."/>
            <person name="Shirouzu T."/>
            <person name="Yoshinaga Y."/>
            <person name="Martin F.M."/>
            <person name="Grigoriev I.V."/>
            <person name="Hibbett D.S."/>
        </authorList>
    </citation>
    <scope>NUCLEOTIDE SEQUENCE [LARGE SCALE GENOMIC DNA]</scope>
    <source>
        <strain evidence="2 3">HHB12029</strain>
    </source>
</reference>
<dbReference type="Gene3D" id="3.10.180.10">
    <property type="entry name" value="2,3-Dihydroxybiphenyl 1,2-Dioxygenase, domain 1"/>
    <property type="match status" value="1"/>
</dbReference>
<dbReference type="Pfam" id="PF13468">
    <property type="entry name" value="Glyoxalase_3"/>
    <property type="match status" value="1"/>
</dbReference>
<gene>
    <name evidence="2" type="ORF">EXIGLDRAFT_831723</name>
</gene>
<dbReference type="PANTHER" id="PTHR40265">
    <property type="entry name" value="BLL2707 PROTEIN"/>
    <property type="match status" value="1"/>
</dbReference>
<keyword evidence="3" id="KW-1185">Reference proteome</keyword>
<organism evidence="2 3">
    <name type="scientific">Exidia glandulosa HHB12029</name>
    <dbReference type="NCBI Taxonomy" id="1314781"/>
    <lineage>
        <taxon>Eukaryota</taxon>
        <taxon>Fungi</taxon>
        <taxon>Dikarya</taxon>
        <taxon>Basidiomycota</taxon>
        <taxon>Agaricomycotina</taxon>
        <taxon>Agaricomycetes</taxon>
        <taxon>Auriculariales</taxon>
        <taxon>Exidiaceae</taxon>
        <taxon>Exidia</taxon>
    </lineage>
</organism>
<evidence type="ECO:0000313" key="3">
    <source>
        <dbReference type="Proteomes" id="UP000077266"/>
    </source>
</evidence>
<dbReference type="Proteomes" id="UP000077266">
    <property type="component" value="Unassembled WGS sequence"/>
</dbReference>
<dbReference type="AlphaFoldDB" id="A0A165MEV8"/>
<proteinExistence type="predicted"/>
<dbReference type="InParanoid" id="A0A165MEV8"/>
<accession>A0A165MEV8</accession>
<dbReference type="OrthoDB" id="408973at2759"/>
<evidence type="ECO:0000313" key="2">
    <source>
        <dbReference type="EMBL" id="KZV99168.1"/>
    </source>
</evidence>
<dbReference type="InterPro" id="IPR029068">
    <property type="entry name" value="Glyas_Bleomycin-R_OHBP_Dase"/>
</dbReference>
<dbReference type="PANTHER" id="PTHR40265:SF1">
    <property type="entry name" value="GLYOXALASE-LIKE DOMAIN-CONTAINING PROTEIN"/>
    <property type="match status" value="1"/>
</dbReference>
<dbReference type="InterPro" id="IPR025870">
    <property type="entry name" value="Glyoxalase-like_dom"/>
</dbReference>
<sequence>MSVSTDTLDHIVHLVPPNALSDAVASFTALGFRVIPGGTHADGLTSNALIVFKDGVYIELITFNVPDPTTTAHRWGKEKPGWIDWALLGLSDRLSEILNARAEKEKSDVEYTPTVPGGRERPDGRVLRWRITAPVGDKHKPGSVPFFCGDTTPREWRVPLDPPSNAEHDNGAVGIALLRLLSTPEELDKLQARITTVLGTPKGKDGAWTLRTPAGGAPKLLVSVPQDEKEQRWLEEKGRDVAFFEIGLRVAGKTTDVTVHDTPFARLSFEA</sequence>